<comment type="catalytic activity">
    <reaction evidence="13 14">
        <text>UDP-N-acetyl-alpha-D-muramate + L-alanine + ATP = UDP-N-acetyl-alpha-D-muramoyl-L-alanine + ADP + phosphate + H(+)</text>
        <dbReference type="Rhea" id="RHEA:23372"/>
        <dbReference type="ChEBI" id="CHEBI:15378"/>
        <dbReference type="ChEBI" id="CHEBI:30616"/>
        <dbReference type="ChEBI" id="CHEBI:43474"/>
        <dbReference type="ChEBI" id="CHEBI:57972"/>
        <dbReference type="ChEBI" id="CHEBI:70757"/>
        <dbReference type="ChEBI" id="CHEBI:83898"/>
        <dbReference type="ChEBI" id="CHEBI:456216"/>
        <dbReference type="EC" id="6.3.2.8"/>
    </reaction>
</comment>
<dbReference type="GO" id="GO:0005524">
    <property type="term" value="F:ATP binding"/>
    <property type="evidence" value="ECO:0007669"/>
    <property type="project" value="UniProtKB-UniRule"/>
</dbReference>
<dbReference type="Pfam" id="PF08245">
    <property type="entry name" value="Mur_ligase_M"/>
    <property type="match status" value="1"/>
</dbReference>
<dbReference type="GO" id="GO:0009252">
    <property type="term" value="P:peptidoglycan biosynthetic process"/>
    <property type="evidence" value="ECO:0007669"/>
    <property type="project" value="UniProtKB-UniRule"/>
</dbReference>
<dbReference type="GO" id="GO:0071555">
    <property type="term" value="P:cell wall organization"/>
    <property type="evidence" value="ECO:0007669"/>
    <property type="project" value="UniProtKB-KW"/>
</dbReference>
<dbReference type="PANTHER" id="PTHR43445:SF3">
    <property type="entry name" value="UDP-N-ACETYLMURAMATE--L-ALANINE LIGASE"/>
    <property type="match status" value="1"/>
</dbReference>
<evidence type="ECO:0000256" key="3">
    <source>
        <dbReference type="ARBA" id="ARBA00012211"/>
    </source>
</evidence>
<feature type="domain" description="Mur ligase central" evidence="18">
    <location>
        <begin position="118"/>
        <end position="227"/>
    </location>
</feature>
<dbReference type="Pfam" id="PF02875">
    <property type="entry name" value="Mur_ligase_C"/>
    <property type="match status" value="1"/>
</dbReference>
<feature type="domain" description="Mur ligase N-terminal catalytic" evidence="16">
    <location>
        <begin position="11"/>
        <end position="112"/>
    </location>
</feature>
<dbReference type="GO" id="GO:0008763">
    <property type="term" value="F:UDP-N-acetylmuramate-L-alanine ligase activity"/>
    <property type="evidence" value="ECO:0007669"/>
    <property type="project" value="UniProtKB-UniRule"/>
</dbReference>
<dbReference type="InterPro" id="IPR036615">
    <property type="entry name" value="Mur_ligase_C_dom_sf"/>
</dbReference>
<dbReference type="Pfam" id="PF01225">
    <property type="entry name" value="Mur_ligase"/>
    <property type="match status" value="1"/>
</dbReference>
<keyword evidence="10 14" id="KW-0573">Peptidoglycan synthesis</keyword>
<dbReference type="SUPFAM" id="SSF53623">
    <property type="entry name" value="MurD-like peptide ligases, catalytic domain"/>
    <property type="match status" value="1"/>
</dbReference>
<dbReference type="Proteomes" id="UP000176355">
    <property type="component" value="Unassembled WGS sequence"/>
</dbReference>
<dbReference type="EC" id="6.3.2.8" evidence="3 14"/>
<keyword evidence="15" id="KW-0812">Transmembrane</keyword>
<evidence type="ECO:0000256" key="8">
    <source>
        <dbReference type="ARBA" id="ARBA00022840"/>
    </source>
</evidence>
<dbReference type="SUPFAM" id="SSF53244">
    <property type="entry name" value="MurD-like peptide ligases, peptide-binding domain"/>
    <property type="match status" value="1"/>
</dbReference>
<keyword evidence="15" id="KW-0472">Membrane</keyword>
<evidence type="ECO:0000256" key="10">
    <source>
        <dbReference type="ARBA" id="ARBA00022984"/>
    </source>
</evidence>
<comment type="function">
    <text evidence="14">Cell wall formation.</text>
</comment>
<evidence type="ECO:0000313" key="19">
    <source>
        <dbReference type="EMBL" id="OHA43149.1"/>
    </source>
</evidence>
<keyword evidence="5 14" id="KW-0436">Ligase</keyword>
<dbReference type="Gene3D" id="3.90.190.20">
    <property type="entry name" value="Mur ligase, C-terminal domain"/>
    <property type="match status" value="1"/>
</dbReference>
<evidence type="ECO:0000256" key="9">
    <source>
        <dbReference type="ARBA" id="ARBA00022960"/>
    </source>
</evidence>
<dbReference type="InterPro" id="IPR004101">
    <property type="entry name" value="Mur_ligase_C"/>
</dbReference>
<dbReference type="AlphaFoldDB" id="A0A1G2P611"/>
<dbReference type="EMBL" id="MHSL01000031">
    <property type="protein sequence ID" value="OHA43149.1"/>
    <property type="molecule type" value="Genomic_DNA"/>
</dbReference>
<comment type="similarity">
    <text evidence="14">Belongs to the MurCDEF family.</text>
</comment>
<evidence type="ECO:0000256" key="7">
    <source>
        <dbReference type="ARBA" id="ARBA00022741"/>
    </source>
</evidence>
<evidence type="ECO:0000256" key="11">
    <source>
        <dbReference type="ARBA" id="ARBA00023306"/>
    </source>
</evidence>
<keyword evidence="6 14" id="KW-0132">Cell division</keyword>
<dbReference type="Gene3D" id="3.40.50.720">
    <property type="entry name" value="NAD(P)-binding Rossmann-like Domain"/>
    <property type="match status" value="1"/>
</dbReference>
<keyword evidence="7 14" id="KW-0547">Nucleotide-binding</keyword>
<evidence type="ECO:0000259" key="18">
    <source>
        <dbReference type="Pfam" id="PF08245"/>
    </source>
</evidence>
<dbReference type="UniPathway" id="UPA00219"/>
<protein>
    <recommendedName>
        <fullName evidence="3 14">UDP-N-acetylmuramate--L-alanine ligase</fullName>
        <ecNumber evidence="3 14">6.3.2.8</ecNumber>
    </recommendedName>
    <alternativeName>
        <fullName evidence="14">UDP-N-acetylmuramoyl-L-alanine synthetase</fullName>
    </alternativeName>
</protein>
<dbReference type="InterPro" id="IPR005758">
    <property type="entry name" value="UDP-N-AcMur_Ala_ligase_MurC"/>
</dbReference>
<accession>A0A1G2P611</accession>
<evidence type="ECO:0000256" key="13">
    <source>
        <dbReference type="ARBA" id="ARBA00047833"/>
    </source>
</evidence>
<evidence type="ECO:0000313" key="20">
    <source>
        <dbReference type="Proteomes" id="UP000176355"/>
    </source>
</evidence>
<dbReference type="GO" id="GO:0005737">
    <property type="term" value="C:cytoplasm"/>
    <property type="evidence" value="ECO:0007669"/>
    <property type="project" value="UniProtKB-SubCell"/>
</dbReference>
<keyword evidence="12 14" id="KW-0961">Cell wall biogenesis/degradation</keyword>
<evidence type="ECO:0000256" key="4">
    <source>
        <dbReference type="ARBA" id="ARBA00022490"/>
    </source>
</evidence>
<feature type="binding site" evidence="14">
    <location>
        <begin position="120"/>
        <end position="126"/>
    </location>
    <ligand>
        <name>ATP</name>
        <dbReference type="ChEBI" id="CHEBI:30616"/>
    </ligand>
</feature>
<keyword evidence="11 14" id="KW-0131">Cell cycle</keyword>
<keyword evidence="9 14" id="KW-0133">Cell shape</keyword>
<dbReference type="InterPro" id="IPR036565">
    <property type="entry name" value="Mur-like_cat_sf"/>
</dbReference>
<evidence type="ECO:0000256" key="12">
    <source>
        <dbReference type="ARBA" id="ARBA00023316"/>
    </source>
</evidence>
<dbReference type="PANTHER" id="PTHR43445">
    <property type="entry name" value="UDP-N-ACETYLMURAMATE--L-ALANINE LIGASE-RELATED"/>
    <property type="match status" value="1"/>
</dbReference>
<evidence type="ECO:0000256" key="15">
    <source>
        <dbReference type="SAM" id="Phobius"/>
    </source>
</evidence>
<evidence type="ECO:0000256" key="1">
    <source>
        <dbReference type="ARBA" id="ARBA00004496"/>
    </source>
</evidence>
<reference evidence="19 20" key="1">
    <citation type="journal article" date="2016" name="Nat. Commun.">
        <title>Thousands of microbial genomes shed light on interconnected biogeochemical processes in an aquifer system.</title>
        <authorList>
            <person name="Anantharaman K."/>
            <person name="Brown C.T."/>
            <person name="Hug L.A."/>
            <person name="Sharon I."/>
            <person name="Castelle C.J."/>
            <person name="Probst A.J."/>
            <person name="Thomas B.C."/>
            <person name="Singh A."/>
            <person name="Wilkins M.J."/>
            <person name="Karaoz U."/>
            <person name="Brodie E.L."/>
            <person name="Williams K.H."/>
            <person name="Hubbard S.S."/>
            <person name="Banfield J.F."/>
        </authorList>
    </citation>
    <scope>NUCLEOTIDE SEQUENCE [LARGE SCALE GENOMIC DNA]</scope>
</reference>
<comment type="caution">
    <text evidence="19">The sequence shown here is derived from an EMBL/GenBank/DDBJ whole genome shotgun (WGS) entry which is preliminary data.</text>
</comment>
<dbReference type="Gene3D" id="3.40.1190.10">
    <property type="entry name" value="Mur-like, catalytic domain"/>
    <property type="match status" value="1"/>
</dbReference>
<gene>
    <name evidence="14" type="primary">murC</name>
    <name evidence="19" type="ORF">A3G03_00300</name>
</gene>
<feature type="domain" description="Mur ligase C-terminal" evidence="17">
    <location>
        <begin position="293"/>
        <end position="426"/>
    </location>
</feature>
<comment type="pathway">
    <text evidence="2 14">Cell wall biogenesis; peptidoglycan biosynthesis.</text>
</comment>
<dbReference type="InterPro" id="IPR013221">
    <property type="entry name" value="Mur_ligase_cen"/>
</dbReference>
<name>A0A1G2P611_9BACT</name>
<evidence type="ECO:0000259" key="17">
    <source>
        <dbReference type="Pfam" id="PF02875"/>
    </source>
</evidence>
<sequence length="443" mass="48925">MIVDNLNKFENIHFIGIGGIGVSAIARLLLAEGKAVSGSDVADSKLIDELRRIGAKVRILNKQKIGDIPKNTDLIIYSTAIEVAAPKFFKAMKRLATPSISYAEALSLISADKFTIAISGTHGKTTTTGMVAKILMDADFDPTVIIGSILKEVNSNFVAGKSKYLVVEMDEYQRKFLTIFPKILIVNNIDEDHLDYFKNLADIQDAFTKFAARVPKDGVIITDFEHPNVVPVVRAARAIMIDYNSVPIDNLRLKFPGEHNRQNARAALAVAGALGINFQKAILSLNSFSGTWRRFEHKGKTQKGALVYDDYAHNPQKIQAALAGAREFFPKKRLIAVFQPHLYSRTRTLLKPLSNSFADADMVVLSPIFSAREAPDPKISSEILLKEILKNYKDKILRHIAKFEDITDFLNTEGGAGDVILTIGAGDIYKIAEDLVGEKNHDK</sequence>
<dbReference type="GO" id="GO:0008360">
    <property type="term" value="P:regulation of cell shape"/>
    <property type="evidence" value="ECO:0007669"/>
    <property type="project" value="UniProtKB-KW"/>
</dbReference>
<dbReference type="InterPro" id="IPR050061">
    <property type="entry name" value="MurCDEF_pg_biosynth"/>
</dbReference>
<dbReference type="HAMAP" id="MF_00046">
    <property type="entry name" value="MurC"/>
    <property type="match status" value="1"/>
</dbReference>
<proteinExistence type="inferred from homology"/>
<dbReference type="SUPFAM" id="SSF51984">
    <property type="entry name" value="MurCD N-terminal domain"/>
    <property type="match status" value="1"/>
</dbReference>
<keyword evidence="4 14" id="KW-0963">Cytoplasm</keyword>
<keyword evidence="15" id="KW-1133">Transmembrane helix</keyword>
<dbReference type="InterPro" id="IPR000713">
    <property type="entry name" value="Mur_ligase_N"/>
</dbReference>
<evidence type="ECO:0000256" key="6">
    <source>
        <dbReference type="ARBA" id="ARBA00022618"/>
    </source>
</evidence>
<feature type="transmembrane region" description="Helical" evidence="15">
    <location>
        <begin position="12"/>
        <end position="30"/>
    </location>
</feature>
<evidence type="ECO:0000256" key="2">
    <source>
        <dbReference type="ARBA" id="ARBA00004752"/>
    </source>
</evidence>
<comment type="subcellular location">
    <subcellularLocation>
        <location evidence="1 14">Cytoplasm</location>
    </subcellularLocation>
</comment>
<evidence type="ECO:0000256" key="14">
    <source>
        <dbReference type="HAMAP-Rule" id="MF_00046"/>
    </source>
</evidence>
<keyword evidence="8 14" id="KW-0067">ATP-binding</keyword>
<organism evidence="19 20">
    <name type="scientific">Candidatus Taylorbacteria bacterium RIFCSPLOWO2_12_FULL_44_15c</name>
    <dbReference type="NCBI Taxonomy" id="1802333"/>
    <lineage>
        <taxon>Bacteria</taxon>
        <taxon>Candidatus Tayloriibacteriota</taxon>
    </lineage>
</organism>
<evidence type="ECO:0000259" key="16">
    <source>
        <dbReference type="Pfam" id="PF01225"/>
    </source>
</evidence>
<dbReference type="STRING" id="1802333.A3G03_00300"/>
<evidence type="ECO:0000256" key="5">
    <source>
        <dbReference type="ARBA" id="ARBA00022598"/>
    </source>
</evidence>
<dbReference type="GO" id="GO:0051301">
    <property type="term" value="P:cell division"/>
    <property type="evidence" value="ECO:0007669"/>
    <property type="project" value="UniProtKB-KW"/>
</dbReference>